<organism evidence="1 2">
    <name type="scientific">Entomomonas asaccharolytica</name>
    <dbReference type="NCBI Taxonomy" id="2785331"/>
    <lineage>
        <taxon>Bacteria</taxon>
        <taxon>Pseudomonadati</taxon>
        <taxon>Pseudomonadota</taxon>
        <taxon>Gammaproteobacteria</taxon>
        <taxon>Pseudomonadales</taxon>
        <taxon>Pseudomonadaceae</taxon>
        <taxon>Entomomonas</taxon>
    </lineage>
</organism>
<accession>A0A974RZ95</accession>
<name>A0A974RZ95_9GAMM</name>
<dbReference type="AlphaFoldDB" id="A0A974RZ95"/>
<evidence type="ECO:0000313" key="1">
    <source>
        <dbReference type="EMBL" id="QQP86824.1"/>
    </source>
</evidence>
<dbReference type="EMBL" id="CP067393">
    <property type="protein sequence ID" value="QQP86824.1"/>
    <property type="molecule type" value="Genomic_DNA"/>
</dbReference>
<dbReference type="RefSeq" id="WP_201095265.1">
    <property type="nucleotide sequence ID" value="NZ_CP067393.1"/>
</dbReference>
<evidence type="ECO:0000313" key="2">
    <source>
        <dbReference type="Proteomes" id="UP000595278"/>
    </source>
</evidence>
<dbReference type="Proteomes" id="UP000595278">
    <property type="component" value="Chromosome"/>
</dbReference>
<keyword evidence="2" id="KW-1185">Reference proteome</keyword>
<sequence length="153" mass="17680">MKTVIALTGLNFRGKSKTLLQLVKLLDPNYDIDKAEKYQANDYDRKMVINNYHGLNIGIATCGDHTDFIRENFAYCIKHKCDICIISVRLGQNYGEQRVALAKQEALNNSAHFVQIMKIKLTEDEQEQLEKNQEMAEMLKGLVDYYVKKNMDK</sequence>
<reference evidence="1 2" key="1">
    <citation type="submission" date="2021-01" db="EMBL/GenBank/DDBJ databases">
        <title>Entomomonas sp. F2A isolated from a house cricket (Acheta domesticus).</title>
        <authorList>
            <person name="Spergser J."/>
            <person name="Busse H.-J."/>
        </authorList>
    </citation>
    <scope>NUCLEOTIDE SEQUENCE [LARGE SCALE GENOMIC DNA]</scope>
    <source>
        <strain evidence="1 2">F2A</strain>
    </source>
</reference>
<proteinExistence type="predicted"/>
<gene>
    <name evidence="1" type="ORF">JHT90_06175</name>
</gene>
<protein>
    <submittedName>
        <fullName evidence="1">Uncharacterized protein</fullName>
    </submittedName>
</protein>
<dbReference type="KEGG" id="eaz:JHT90_06175"/>